<feature type="domain" description="Endoribonuclease YicC-like C-terminal" evidence="7">
    <location>
        <begin position="173"/>
        <end position="291"/>
    </location>
</feature>
<protein>
    <submittedName>
        <fullName evidence="8">YicC family protein</fullName>
    </submittedName>
</protein>
<dbReference type="InterPro" id="IPR005229">
    <property type="entry name" value="YicC/YloC-like"/>
</dbReference>
<dbReference type="PANTHER" id="PTHR30636:SF3">
    <property type="entry name" value="UPF0701 PROTEIN YICC"/>
    <property type="match status" value="1"/>
</dbReference>
<accession>A0A9D1MJF7</accession>
<feature type="domain" description="Endoribonuclease YicC-like N-terminal" evidence="6">
    <location>
        <begin position="1"/>
        <end position="156"/>
    </location>
</feature>
<evidence type="ECO:0000313" key="9">
    <source>
        <dbReference type="Proteomes" id="UP000824110"/>
    </source>
</evidence>
<organism evidence="8 9">
    <name type="scientific">Candidatus Coproplasma excrementigallinarum</name>
    <dbReference type="NCBI Taxonomy" id="2840747"/>
    <lineage>
        <taxon>Bacteria</taxon>
        <taxon>Bacillati</taxon>
        <taxon>Bacillota</taxon>
        <taxon>Clostridia</taxon>
        <taxon>Eubacteriales</taxon>
        <taxon>Candidatus Coproplasma</taxon>
    </lineage>
</organism>
<sequence>MLSMTGYGRGEYKQGGIELTVEIKTVNNRYLDVSLKCPRVFAAYEEVMRAAIRQKLTRGHADVYVTLTDRREKAKSLSLDEGVALSYISAAKRLSKLSEDVSYDLTATSLLRMPDVVIKEDAQSADDELLSAADAAISCALDNLNAMRLKEGEKLRADMLSRMDRIEQLVKSIAERAPLVASDYRQKLEERVKSYLDGVAVDEGKLLTEVALFTDKANIDEELTRLNSHIDQFRDICRAAVVGRKLDFLVQEFNRETNTICSKSNDIAITRFGLELKNEIEKVREQVQNVE</sequence>
<gene>
    <name evidence="8" type="ORF">IAB69_03340</name>
</gene>
<evidence type="ECO:0000256" key="1">
    <source>
        <dbReference type="ARBA" id="ARBA00001968"/>
    </source>
</evidence>
<evidence type="ECO:0000256" key="3">
    <source>
        <dbReference type="ARBA" id="ARBA00022759"/>
    </source>
</evidence>
<dbReference type="InterPro" id="IPR013527">
    <property type="entry name" value="YicC-like_N"/>
</dbReference>
<evidence type="ECO:0000256" key="5">
    <source>
        <dbReference type="ARBA" id="ARBA00035648"/>
    </source>
</evidence>
<dbReference type="NCBIfam" id="TIGR00255">
    <property type="entry name" value="YicC/YloC family endoribonuclease"/>
    <property type="match status" value="1"/>
</dbReference>
<keyword evidence="3" id="KW-0255">Endonuclease</keyword>
<dbReference type="PANTHER" id="PTHR30636">
    <property type="entry name" value="UPF0701 PROTEIN YICC"/>
    <property type="match status" value="1"/>
</dbReference>
<dbReference type="Proteomes" id="UP000824110">
    <property type="component" value="Unassembled WGS sequence"/>
</dbReference>
<dbReference type="AlphaFoldDB" id="A0A9D1MJF7"/>
<keyword evidence="4" id="KW-0378">Hydrolase</keyword>
<evidence type="ECO:0000259" key="7">
    <source>
        <dbReference type="Pfam" id="PF08340"/>
    </source>
</evidence>
<evidence type="ECO:0000259" key="6">
    <source>
        <dbReference type="Pfam" id="PF03755"/>
    </source>
</evidence>
<reference evidence="8" key="2">
    <citation type="journal article" date="2021" name="PeerJ">
        <title>Extensive microbial diversity within the chicken gut microbiome revealed by metagenomics and culture.</title>
        <authorList>
            <person name="Gilroy R."/>
            <person name="Ravi A."/>
            <person name="Getino M."/>
            <person name="Pursley I."/>
            <person name="Horton D.L."/>
            <person name="Alikhan N.F."/>
            <person name="Baker D."/>
            <person name="Gharbi K."/>
            <person name="Hall N."/>
            <person name="Watson M."/>
            <person name="Adriaenssens E.M."/>
            <person name="Foster-Nyarko E."/>
            <person name="Jarju S."/>
            <person name="Secka A."/>
            <person name="Antonio M."/>
            <person name="Oren A."/>
            <person name="Chaudhuri R.R."/>
            <person name="La Ragione R."/>
            <person name="Hildebrand F."/>
            <person name="Pallen M.J."/>
        </authorList>
    </citation>
    <scope>NUCLEOTIDE SEQUENCE</scope>
    <source>
        <strain evidence="8">CHK195-12923</strain>
    </source>
</reference>
<proteinExistence type="inferred from homology"/>
<comment type="caution">
    <text evidence="8">The sequence shown here is derived from an EMBL/GenBank/DDBJ whole genome shotgun (WGS) entry which is preliminary data.</text>
</comment>
<dbReference type="InterPro" id="IPR013551">
    <property type="entry name" value="YicC-like_C"/>
</dbReference>
<evidence type="ECO:0000256" key="2">
    <source>
        <dbReference type="ARBA" id="ARBA00022722"/>
    </source>
</evidence>
<dbReference type="GO" id="GO:0016787">
    <property type="term" value="F:hydrolase activity"/>
    <property type="evidence" value="ECO:0007669"/>
    <property type="project" value="UniProtKB-KW"/>
</dbReference>
<dbReference type="GO" id="GO:0004521">
    <property type="term" value="F:RNA endonuclease activity"/>
    <property type="evidence" value="ECO:0007669"/>
    <property type="project" value="InterPro"/>
</dbReference>
<dbReference type="Pfam" id="PF08340">
    <property type="entry name" value="YicC-like_C"/>
    <property type="match status" value="1"/>
</dbReference>
<reference evidence="8" key="1">
    <citation type="submission" date="2020-10" db="EMBL/GenBank/DDBJ databases">
        <authorList>
            <person name="Gilroy R."/>
        </authorList>
    </citation>
    <scope>NUCLEOTIDE SEQUENCE</scope>
    <source>
        <strain evidence="8">CHK195-12923</strain>
    </source>
</reference>
<dbReference type="EMBL" id="DVNE01000031">
    <property type="protein sequence ID" value="HIU61663.1"/>
    <property type="molecule type" value="Genomic_DNA"/>
</dbReference>
<dbReference type="Pfam" id="PF03755">
    <property type="entry name" value="YicC-like_N"/>
    <property type="match status" value="1"/>
</dbReference>
<comment type="cofactor">
    <cofactor evidence="1">
        <name>a divalent metal cation</name>
        <dbReference type="ChEBI" id="CHEBI:60240"/>
    </cofactor>
</comment>
<name>A0A9D1MJF7_9FIRM</name>
<keyword evidence="2" id="KW-0540">Nuclease</keyword>
<comment type="similarity">
    <text evidence="5">Belongs to the YicC/YloC family.</text>
</comment>
<evidence type="ECO:0000313" key="8">
    <source>
        <dbReference type="EMBL" id="HIU61663.1"/>
    </source>
</evidence>
<evidence type="ECO:0000256" key="4">
    <source>
        <dbReference type="ARBA" id="ARBA00022801"/>
    </source>
</evidence>